<feature type="transmembrane region" description="Helical" evidence="7">
    <location>
        <begin position="182"/>
        <end position="207"/>
    </location>
</feature>
<evidence type="ECO:0000256" key="3">
    <source>
        <dbReference type="ARBA" id="ARBA00022475"/>
    </source>
</evidence>
<evidence type="ECO:0000256" key="1">
    <source>
        <dbReference type="ARBA" id="ARBA00004651"/>
    </source>
</evidence>
<comment type="similarity">
    <text evidence="7">Belongs to the binding-protein-dependent transport system permease family.</text>
</comment>
<evidence type="ECO:0000256" key="5">
    <source>
        <dbReference type="ARBA" id="ARBA00022989"/>
    </source>
</evidence>
<keyword evidence="4 7" id="KW-0812">Transmembrane</keyword>
<dbReference type="PANTHER" id="PTHR32243:SF18">
    <property type="entry name" value="INNER MEMBRANE ABC TRANSPORTER PERMEASE PROTEIN YCJP"/>
    <property type="match status" value="1"/>
</dbReference>
<evidence type="ECO:0000256" key="7">
    <source>
        <dbReference type="RuleBase" id="RU363032"/>
    </source>
</evidence>
<dbReference type="InterPro" id="IPR035906">
    <property type="entry name" value="MetI-like_sf"/>
</dbReference>
<evidence type="ECO:0000256" key="4">
    <source>
        <dbReference type="ARBA" id="ARBA00022692"/>
    </source>
</evidence>
<proteinExistence type="inferred from homology"/>
<keyword evidence="2 7" id="KW-0813">Transport</keyword>
<dbReference type="GO" id="GO:0055085">
    <property type="term" value="P:transmembrane transport"/>
    <property type="evidence" value="ECO:0007669"/>
    <property type="project" value="InterPro"/>
</dbReference>
<feature type="transmembrane region" description="Helical" evidence="7">
    <location>
        <begin position="244"/>
        <end position="263"/>
    </location>
</feature>
<dbReference type="GO" id="GO:0005886">
    <property type="term" value="C:plasma membrane"/>
    <property type="evidence" value="ECO:0007669"/>
    <property type="project" value="UniProtKB-SubCell"/>
</dbReference>
<dbReference type="RefSeq" id="WP_074666066.1">
    <property type="nucleotide sequence ID" value="NZ_CBDIPD010000112.1"/>
</dbReference>
<dbReference type="Proteomes" id="UP000183454">
    <property type="component" value="Unassembled WGS sequence"/>
</dbReference>
<keyword evidence="6 7" id="KW-0472">Membrane</keyword>
<organism evidence="9 10">
    <name type="scientific">Nitrosomonas communis</name>
    <dbReference type="NCBI Taxonomy" id="44574"/>
    <lineage>
        <taxon>Bacteria</taxon>
        <taxon>Pseudomonadati</taxon>
        <taxon>Pseudomonadota</taxon>
        <taxon>Betaproteobacteria</taxon>
        <taxon>Nitrosomonadales</taxon>
        <taxon>Nitrosomonadaceae</taxon>
        <taxon>Nitrosomonas</taxon>
    </lineage>
</organism>
<protein>
    <submittedName>
        <fullName evidence="9">Multiple sugar transport system permease protein</fullName>
    </submittedName>
</protein>
<evidence type="ECO:0000313" key="10">
    <source>
        <dbReference type="Proteomes" id="UP000183454"/>
    </source>
</evidence>
<comment type="subcellular location">
    <subcellularLocation>
        <location evidence="1 7">Cell membrane</location>
        <topology evidence="1 7">Multi-pass membrane protein</topology>
    </subcellularLocation>
</comment>
<feature type="transmembrane region" description="Helical" evidence="7">
    <location>
        <begin position="74"/>
        <end position="96"/>
    </location>
</feature>
<dbReference type="InterPro" id="IPR000515">
    <property type="entry name" value="MetI-like"/>
</dbReference>
<name>A0A1H2SU75_9PROT</name>
<dbReference type="CDD" id="cd06261">
    <property type="entry name" value="TM_PBP2"/>
    <property type="match status" value="1"/>
</dbReference>
<dbReference type="Pfam" id="PF00528">
    <property type="entry name" value="BPD_transp_1"/>
    <property type="match status" value="1"/>
</dbReference>
<dbReference type="PANTHER" id="PTHR32243">
    <property type="entry name" value="MALTOSE TRANSPORT SYSTEM PERMEASE-RELATED"/>
    <property type="match status" value="1"/>
</dbReference>
<evidence type="ECO:0000313" key="9">
    <source>
        <dbReference type="EMBL" id="SDW35182.1"/>
    </source>
</evidence>
<keyword evidence="9" id="KW-0762">Sugar transport</keyword>
<evidence type="ECO:0000256" key="6">
    <source>
        <dbReference type="ARBA" id="ARBA00023136"/>
    </source>
</evidence>
<evidence type="ECO:0000256" key="2">
    <source>
        <dbReference type="ARBA" id="ARBA00022448"/>
    </source>
</evidence>
<keyword evidence="5 7" id="KW-1133">Transmembrane helix</keyword>
<dbReference type="PROSITE" id="PS50928">
    <property type="entry name" value="ABC_TM1"/>
    <property type="match status" value="1"/>
</dbReference>
<feature type="transmembrane region" description="Helical" evidence="7">
    <location>
        <begin position="105"/>
        <end position="126"/>
    </location>
</feature>
<dbReference type="AlphaFoldDB" id="A0A1H2SU75"/>
<feature type="transmembrane region" description="Helical" evidence="7">
    <location>
        <begin position="138"/>
        <end position="161"/>
    </location>
</feature>
<keyword evidence="3" id="KW-1003">Cell membrane</keyword>
<evidence type="ECO:0000259" key="8">
    <source>
        <dbReference type="PROSITE" id="PS50928"/>
    </source>
</evidence>
<sequence length="278" mass="30805">MRMRNDLMGRIFWGMGNLMVMAYALLPVLWIISLSLKQSRHLNDQRFFPQTISLENYRIIFSDMQFPAALWNSLGIAVISTVLAVTLGMFAAYAIVRLEFPGRRLILAGALATAMFPSVVIIGPIFNMWRTVGLFDTWLGLIIPYMTFALPLAIWILSAFFREIPWELDKAARVDGATPWQAFIWVIVPLAAPAIFTAAILVFIFAWNDFLFAISLTSTNNARTVPAVIAFFTGSSRFELPTGLIAAASVVITVPVLIIVLIFQQRIVAGLTSGAVKG</sequence>
<dbReference type="InterPro" id="IPR050901">
    <property type="entry name" value="BP-dep_ABC_trans_perm"/>
</dbReference>
<dbReference type="Gene3D" id="1.10.3720.10">
    <property type="entry name" value="MetI-like"/>
    <property type="match status" value="1"/>
</dbReference>
<accession>A0A1H2SU75</accession>
<dbReference type="EMBL" id="FNNH01000008">
    <property type="protein sequence ID" value="SDW35182.1"/>
    <property type="molecule type" value="Genomic_DNA"/>
</dbReference>
<feature type="domain" description="ABC transmembrane type-1" evidence="8">
    <location>
        <begin position="70"/>
        <end position="263"/>
    </location>
</feature>
<dbReference type="SUPFAM" id="SSF161098">
    <property type="entry name" value="MetI-like"/>
    <property type="match status" value="1"/>
</dbReference>
<feature type="transmembrane region" description="Helical" evidence="7">
    <location>
        <begin position="12"/>
        <end position="32"/>
    </location>
</feature>
<reference evidence="9 10" key="1">
    <citation type="submission" date="2016-10" db="EMBL/GenBank/DDBJ databases">
        <authorList>
            <person name="de Groot N.N."/>
        </authorList>
    </citation>
    <scope>NUCLEOTIDE SEQUENCE [LARGE SCALE GENOMIC DNA]</scope>
    <source>
        <strain evidence="9 10">Nm110</strain>
    </source>
</reference>
<gene>
    <name evidence="9" type="ORF">SAMN05421882_100876</name>
</gene>